<name>A0ABU1UTS3_9GAMM</name>
<dbReference type="EMBL" id="JAVDVX010000001">
    <property type="protein sequence ID" value="MDR7088576.1"/>
    <property type="molecule type" value="Genomic_DNA"/>
</dbReference>
<organism evidence="1 2">
    <name type="scientific">Cellvibrio fibrivorans</name>
    <dbReference type="NCBI Taxonomy" id="126350"/>
    <lineage>
        <taxon>Bacteria</taxon>
        <taxon>Pseudomonadati</taxon>
        <taxon>Pseudomonadota</taxon>
        <taxon>Gammaproteobacteria</taxon>
        <taxon>Cellvibrionales</taxon>
        <taxon>Cellvibrionaceae</taxon>
        <taxon>Cellvibrio</taxon>
    </lineage>
</organism>
<evidence type="ECO:0000313" key="2">
    <source>
        <dbReference type="Proteomes" id="UP001253595"/>
    </source>
</evidence>
<comment type="caution">
    <text evidence="1">The sequence shown here is derived from an EMBL/GenBank/DDBJ whole genome shotgun (WGS) entry which is preliminary data.</text>
</comment>
<evidence type="ECO:0000313" key="1">
    <source>
        <dbReference type="EMBL" id="MDR7088576.1"/>
    </source>
</evidence>
<sequence>MKTLFVDPAELPSLRVEVRNVKGVIGKKR</sequence>
<protein>
    <submittedName>
        <fullName evidence="1">Uncharacterized protein</fullName>
    </submittedName>
</protein>
<keyword evidence="2" id="KW-1185">Reference proteome</keyword>
<reference evidence="1 2" key="1">
    <citation type="submission" date="2023-07" db="EMBL/GenBank/DDBJ databases">
        <title>Sorghum-associated microbial communities from plants grown in Nebraska, USA.</title>
        <authorList>
            <person name="Schachtman D."/>
        </authorList>
    </citation>
    <scope>NUCLEOTIDE SEQUENCE [LARGE SCALE GENOMIC DNA]</scope>
    <source>
        <strain evidence="1 2">BE190</strain>
    </source>
</reference>
<dbReference type="Proteomes" id="UP001253595">
    <property type="component" value="Unassembled WGS sequence"/>
</dbReference>
<proteinExistence type="predicted"/>
<gene>
    <name evidence="1" type="ORF">J2X05_000579</name>
</gene>
<accession>A0ABU1UTS3</accession>